<evidence type="ECO:0000313" key="1">
    <source>
        <dbReference type="EMBL" id="KAJ1670205.1"/>
    </source>
</evidence>
<gene>
    <name evidence="1" type="ORF">EV182_008356</name>
</gene>
<protein>
    <submittedName>
        <fullName evidence="1">Uncharacterized protein</fullName>
    </submittedName>
</protein>
<reference evidence="1" key="1">
    <citation type="submission" date="2022-06" db="EMBL/GenBank/DDBJ databases">
        <title>Phylogenomic reconstructions and comparative analyses of Kickxellomycotina fungi.</title>
        <authorList>
            <person name="Reynolds N.K."/>
            <person name="Stajich J.E."/>
            <person name="Barry K."/>
            <person name="Grigoriev I.V."/>
            <person name="Crous P."/>
            <person name="Smith M.E."/>
        </authorList>
    </citation>
    <scope>NUCLEOTIDE SEQUENCE</scope>
    <source>
        <strain evidence="1">RSA 2271</strain>
    </source>
</reference>
<evidence type="ECO:0000313" key="2">
    <source>
        <dbReference type="Proteomes" id="UP001145114"/>
    </source>
</evidence>
<feature type="non-terminal residue" evidence="1">
    <location>
        <position position="1"/>
    </location>
</feature>
<comment type="caution">
    <text evidence="1">The sequence shown here is derived from an EMBL/GenBank/DDBJ whole genome shotgun (WGS) entry which is preliminary data.</text>
</comment>
<keyword evidence="2" id="KW-1185">Reference proteome</keyword>
<organism evidence="1 2">
    <name type="scientific">Spiromyces aspiralis</name>
    <dbReference type="NCBI Taxonomy" id="68401"/>
    <lineage>
        <taxon>Eukaryota</taxon>
        <taxon>Fungi</taxon>
        <taxon>Fungi incertae sedis</taxon>
        <taxon>Zoopagomycota</taxon>
        <taxon>Kickxellomycotina</taxon>
        <taxon>Kickxellomycetes</taxon>
        <taxon>Kickxellales</taxon>
        <taxon>Kickxellaceae</taxon>
        <taxon>Spiromyces</taxon>
    </lineage>
</organism>
<proteinExistence type="predicted"/>
<accession>A0ACC1H7D7</accession>
<dbReference type="Proteomes" id="UP001145114">
    <property type="component" value="Unassembled WGS sequence"/>
</dbReference>
<sequence>GSLKNILKEIDLPVDRFRDAIKQLRGNRKVDSHTAEEQFDALSKYATDLIKLARQGKIDPVIGRDDEIRRVIRVLCRRTKNNPILIGEPGTGKTAIVEGLAQRIVRQDVPRNLQCHLFSLDMGALVAGTKYRGEFEERLKAVLKEIKECKDGAILFIDELHLVLGAGDCVGGMDAANLLKPMLARGELRCIGATTLNEYQKYIEKDAAFERRFQQVLVKEPTIEDTVSILR</sequence>
<name>A0ACC1H7D7_9FUNG</name>
<feature type="non-terminal residue" evidence="1">
    <location>
        <position position="231"/>
    </location>
</feature>
<dbReference type="EMBL" id="JAMZIH010009397">
    <property type="protein sequence ID" value="KAJ1670205.1"/>
    <property type="molecule type" value="Genomic_DNA"/>
</dbReference>